<dbReference type="PANTHER" id="PTHR37017">
    <property type="entry name" value="AB HYDROLASE-1 DOMAIN-CONTAINING PROTEIN-RELATED"/>
    <property type="match status" value="1"/>
</dbReference>
<organism evidence="2 3">
    <name type="scientific">Kribbella albertanoniae</name>
    <dbReference type="NCBI Taxonomy" id="1266829"/>
    <lineage>
        <taxon>Bacteria</taxon>
        <taxon>Bacillati</taxon>
        <taxon>Actinomycetota</taxon>
        <taxon>Actinomycetes</taxon>
        <taxon>Propionibacteriales</taxon>
        <taxon>Kribbellaceae</taxon>
        <taxon>Kribbella</taxon>
    </lineage>
</organism>
<reference evidence="2 3" key="1">
    <citation type="submission" date="2019-03" db="EMBL/GenBank/DDBJ databases">
        <title>Draft genome sequences of novel Actinobacteria.</title>
        <authorList>
            <person name="Sahin N."/>
            <person name="Ay H."/>
            <person name="Saygin H."/>
        </authorList>
    </citation>
    <scope>NUCLEOTIDE SEQUENCE [LARGE SCALE GENOMIC DNA]</scope>
    <source>
        <strain evidence="2 3">JCM 30547</strain>
    </source>
</reference>
<evidence type="ECO:0000313" key="2">
    <source>
        <dbReference type="EMBL" id="TDC28231.1"/>
    </source>
</evidence>
<dbReference type="Proteomes" id="UP000295075">
    <property type="component" value="Unassembled WGS sequence"/>
</dbReference>
<keyword evidence="3" id="KW-1185">Reference proteome</keyword>
<dbReference type="Pfam" id="PF12697">
    <property type="entry name" value="Abhydrolase_6"/>
    <property type="match status" value="1"/>
</dbReference>
<feature type="domain" description="AB hydrolase-1" evidence="1">
    <location>
        <begin position="5"/>
        <end position="274"/>
    </location>
</feature>
<sequence length="284" mass="30124">MATYVLVHGSTSNSFLWTSVQRELALRGLPSYAADLPGHGLDAQYPAAYQAPQDLDAWATEPSTLATVTLQDNVDSLLPAVRRLAANGPVVLVGASLGGVTITALANQAPELVDHLVYISAWAPVSKPNPIEYMGEPEFAESLLPSVAGLSVGDPAVIGAGRANYRTADKALLEALKAATMAEATDAQFLALLNILQPDESLQVMMGDARADAATWGTIPRTFIRLTADRSLPIAVQDLLIREGDELTPDNQYAVQSLDASHVGWIFQPDRIAELLAGVDLKSA</sequence>
<keyword evidence="2" id="KW-0378">Hydrolase</keyword>
<dbReference type="InterPro" id="IPR000073">
    <property type="entry name" value="AB_hydrolase_1"/>
</dbReference>
<evidence type="ECO:0000313" key="3">
    <source>
        <dbReference type="Proteomes" id="UP000295075"/>
    </source>
</evidence>
<accession>A0A4R4Q003</accession>
<name>A0A4R4Q003_9ACTN</name>
<dbReference type="SUPFAM" id="SSF53474">
    <property type="entry name" value="alpha/beta-Hydrolases"/>
    <property type="match status" value="1"/>
</dbReference>
<comment type="caution">
    <text evidence="2">The sequence shown here is derived from an EMBL/GenBank/DDBJ whole genome shotgun (WGS) entry which is preliminary data.</text>
</comment>
<dbReference type="AlphaFoldDB" id="A0A4R4Q003"/>
<protein>
    <submittedName>
        <fullName evidence="2">Alpha/beta hydrolase</fullName>
    </submittedName>
</protein>
<dbReference type="GO" id="GO:0016787">
    <property type="term" value="F:hydrolase activity"/>
    <property type="evidence" value="ECO:0007669"/>
    <property type="project" value="UniProtKB-KW"/>
</dbReference>
<dbReference type="PANTHER" id="PTHR37017:SF11">
    <property type="entry name" value="ESTERASE_LIPASE_THIOESTERASE DOMAIN-CONTAINING PROTEIN"/>
    <property type="match status" value="1"/>
</dbReference>
<dbReference type="RefSeq" id="WP_132408229.1">
    <property type="nucleotide sequence ID" value="NZ_SMKA01000081.1"/>
</dbReference>
<proteinExistence type="predicted"/>
<dbReference type="InterPro" id="IPR052897">
    <property type="entry name" value="Sec-Metab_Biosynth_Hydrolase"/>
</dbReference>
<dbReference type="InterPro" id="IPR029058">
    <property type="entry name" value="AB_hydrolase_fold"/>
</dbReference>
<dbReference type="EMBL" id="SMKA01000081">
    <property type="protein sequence ID" value="TDC28231.1"/>
    <property type="molecule type" value="Genomic_DNA"/>
</dbReference>
<gene>
    <name evidence="2" type="ORF">E1261_19040</name>
</gene>
<evidence type="ECO:0000259" key="1">
    <source>
        <dbReference type="Pfam" id="PF12697"/>
    </source>
</evidence>
<dbReference type="Gene3D" id="3.40.50.1820">
    <property type="entry name" value="alpha/beta hydrolase"/>
    <property type="match status" value="1"/>
</dbReference>
<dbReference type="OrthoDB" id="3827413at2"/>